<accession>A0A504X2J5</accession>
<sequence length="114" mass="12939">MRWDARDTRRLEKLRHKPLHVRHCHRTPSRVIAKASQKRRAPLHRLLTVVNGDTDGCIQRPGGQLLAQKAARAVSTGAVDANRHRHAPPSPRGTEFRLVHRRVAGENTPGRMCR</sequence>
<dbReference type="Proteomes" id="UP000318447">
    <property type="component" value="Unassembled WGS sequence"/>
</dbReference>
<dbReference type="AlphaFoldDB" id="A0A504X2J5"/>
<evidence type="ECO:0000313" key="2">
    <source>
        <dbReference type="Proteomes" id="UP000318447"/>
    </source>
</evidence>
<protein>
    <submittedName>
        <fullName evidence="1">Uncharacterized protein</fullName>
    </submittedName>
</protein>
<organism evidence="1 2">
    <name type="scientific">Leishmania donovani</name>
    <dbReference type="NCBI Taxonomy" id="5661"/>
    <lineage>
        <taxon>Eukaryota</taxon>
        <taxon>Discoba</taxon>
        <taxon>Euglenozoa</taxon>
        <taxon>Kinetoplastea</taxon>
        <taxon>Metakinetoplastina</taxon>
        <taxon>Trypanosomatida</taxon>
        <taxon>Trypanosomatidae</taxon>
        <taxon>Leishmaniinae</taxon>
        <taxon>Leishmania</taxon>
    </lineage>
</organism>
<dbReference type="EMBL" id="RHLC01000040">
    <property type="protein sequence ID" value="TPP43092.1"/>
    <property type="molecule type" value="Genomic_DNA"/>
</dbReference>
<name>A0A504X2J5_LEIDO</name>
<reference evidence="2" key="1">
    <citation type="submission" date="2019-02" db="EMBL/GenBank/DDBJ databases">
        <title>FDA dAtabase for Regulatory Grade micrObial Sequences (FDA-ARGOS): Supporting development and validation of Infectious Disease Dx tests.</title>
        <authorList>
            <person name="Duncan R."/>
            <person name="Fisher C."/>
            <person name="Tallon L."/>
            <person name="Sadzewicz L."/>
            <person name="Sengamalay N."/>
            <person name="Ott S."/>
            <person name="Godinez A."/>
            <person name="Nagaraj S."/>
            <person name="Vavikolanu K."/>
            <person name="Nadendla S."/>
            <person name="Aluvathingal J."/>
            <person name="Sichtig H."/>
        </authorList>
    </citation>
    <scope>NUCLEOTIDE SEQUENCE [LARGE SCALE GENOMIC DNA]</scope>
    <source>
        <strain evidence="2">FDAARGOS_361</strain>
    </source>
</reference>
<evidence type="ECO:0000313" key="1">
    <source>
        <dbReference type="EMBL" id="TPP43092.1"/>
    </source>
</evidence>
<proteinExistence type="predicted"/>
<comment type="caution">
    <text evidence="1">The sequence shown here is derived from an EMBL/GenBank/DDBJ whole genome shotgun (WGS) entry which is preliminary data.</text>
</comment>
<gene>
    <name evidence="1" type="ORF">CGC21_29950</name>
</gene>